<dbReference type="Gene3D" id="2.10.109.10">
    <property type="entry name" value="Umud Fragment, subunit A"/>
    <property type="match status" value="1"/>
</dbReference>
<gene>
    <name evidence="2" type="ORF">BST86_04105</name>
</gene>
<dbReference type="InterPro" id="IPR015927">
    <property type="entry name" value="Peptidase_S24_S26A/B/C"/>
</dbReference>
<dbReference type="RefSeq" id="WP_105982168.1">
    <property type="nucleotide sequence ID" value="NZ_MQUC01000003.1"/>
</dbReference>
<keyword evidence="3" id="KW-1185">Reference proteome</keyword>
<dbReference type="OrthoDB" id="9787787at2"/>
<dbReference type="Proteomes" id="UP000239532">
    <property type="component" value="Unassembled WGS sequence"/>
</dbReference>
<dbReference type="Pfam" id="PF00717">
    <property type="entry name" value="Peptidase_S24"/>
    <property type="match status" value="1"/>
</dbReference>
<dbReference type="SUPFAM" id="SSF51306">
    <property type="entry name" value="LexA/Signal peptidase"/>
    <property type="match status" value="1"/>
</dbReference>
<organism evidence="2 3">
    <name type="scientific">Nonlabens agnitus</name>
    <dbReference type="NCBI Taxonomy" id="870484"/>
    <lineage>
        <taxon>Bacteria</taxon>
        <taxon>Pseudomonadati</taxon>
        <taxon>Bacteroidota</taxon>
        <taxon>Flavobacteriia</taxon>
        <taxon>Flavobacteriales</taxon>
        <taxon>Flavobacteriaceae</taxon>
        <taxon>Nonlabens</taxon>
    </lineage>
</organism>
<feature type="domain" description="Peptidase S24/S26A/S26B/S26C" evidence="1">
    <location>
        <begin position="23"/>
        <end position="101"/>
    </location>
</feature>
<protein>
    <recommendedName>
        <fullName evidence="1">Peptidase S24/S26A/S26B/S26C domain-containing protein</fullName>
    </recommendedName>
</protein>
<evidence type="ECO:0000313" key="3">
    <source>
        <dbReference type="Proteomes" id="UP000239532"/>
    </source>
</evidence>
<reference evidence="2 3" key="1">
    <citation type="submission" date="2016-11" db="EMBL/GenBank/DDBJ databases">
        <title>Trade-off between light-utilization and light-protection in marine flavobacteria.</title>
        <authorList>
            <person name="Kumagai Y."/>
        </authorList>
    </citation>
    <scope>NUCLEOTIDE SEQUENCE [LARGE SCALE GENOMIC DNA]</scope>
    <source>
        <strain evidence="2 3">JCM 17109</strain>
    </source>
</reference>
<proteinExistence type="predicted"/>
<dbReference type="InterPro" id="IPR036286">
    <property type="entry name" value="LexA/Signal_pep-like_sf"/>
</dbReference>
<evidence type="ECO:0000313" key="2">
    <source>
        <dbReference type="EMBL" id="PRP66328.1"/>
    </source>
</evidence>
<dbReference type="EMBL" id="MQUC01000003">
    <property type="protein sequence ID" value="PRP66328.1"/>
    <property type="molecule type" value="Genomic_DNA"/>
</dbReference>
<sequence length="122" mass="14003">MKAKDVNLIQKPIDNHRVERPKQTGFSSPATHYNEPRIDLNNVLVTNQESTFYIRVIDDSFEGFEVKKNDVLIVDKSLVPQANQLAIVIQEDSFQIHRVSAQECTELNVWGVITYYVIKSVL</sequence>
<name>A0A2S9WS91_9FLAO</name>
<comment type="caution">
    <text evidence="2">The sequence shown here is derived from an EMBL/GenBank/DDBJ whole genome shotgun (WGS) entry which is preliminary data.</text>
</comment>
<dbReference type="AlphaFoldDB" id="A0A2S9WS91"/>
<evidence type="ECO:0000259" key="1">
    <source>
        <dbReference type="Pfam" id="PF00717"/>
    </source>
</evidence>
<accession>A0A2S9WS91</accession>